<proteinExistence type="predicted"/>
<dbReference type="InterPro" id="IPR005094">
    <property type="entry name" value="Endonuclease_MobA/VirD2"/>
</dbReference>
<feature type="domain" description="MobA/VirD2-like nuclease" evidence="2">
    <location>
        <begin position="35"/>
        <end position="164"/>
    </location>
</feature>
<dbReference type="Pfam" id="PF03432">
    <property type="entry name" value="Relaxase"/>
    <property type="match status" value="1"/>
</dbReference>
<sequence length="472" mass="54885">MAYTKIINIKNLGHLTDTINYAANVTKTLETLTEYAENEKKTLDGARYVSAINCCPETAAKAMTATKKRFGKEDGRVAYHIIQSFLPGEVTPELAHEIGKQYAQRWLGDFEVVIGTHLDHKHLHNHIIVNSVSCVTGKKFHISRGDFYRKLRGISDELCRENGLSVIEYADGKNMTYEEYLRRHSGGRTLRGIVIDDIETCIDKSFTFEELYIRLEDLGYEVDTSVMHPKVKAPEARKAMRLETLGYSTDELKARIYHQERKRAPQAARKYYVKKRFPRRKLTGIEALYLYYLFLLGKIRQNPREARIPVSEYRKFYYYKRQFLFVAQNNFTKISEVVSTLEQVNAQLKQLQAEKYRLRSAQKKFKPLFDAHSIYERYSAIPDKLDEERRVMLQNAKEGIKENGYENNLNAIRETRIMILGAVTRNREEISRLKRAKRSLEEVVRCAKEMRSNLLAAEQQKQQDKAADGPVR</sequence>
<feature type="coiled-coil region" evidence="1">
    <location>
        <begin position="334"/>
        <end position="361"/>
    </location>
</feature>
<evidence type="ECO:0000313" key="4">
    <source>
        <dbReference type="Proteomes" id="UP000034076"/>
    </source>
</evidence>
<keyword evidence="4" id="KW-1185">Reference proteome</keyword>
<dbReference type="STRING" id="270498.CHK_2616"/>
<dbReference type="OrthoDB" id="9762440at2"/>
<dbReference type="PATRIC" id="fig|270498.16.peg.1364"/>
<evidence type="ECO:0000313" key="3">
    <source>
        <dbReference type="EMBL" id="KKI50000.1"/>
    </source>
</evidence>
<gene>
    <name evidence="3" type="ORF">CHK_2616</name>
</gene>
<protein>
    <submittedName>
        <fullName evidence="3">RLX protein</fullName>
    </submittedName>
</protein>
<dbReference type="RefSeq" id="WP_052740578.1">
    <property type="nucleotide sequence ID" value="NZ_LAYJ01000115.1"/>
</dbReference>
<dbReference type="Proteomes" id="UP000034076">
    <property type="component" value="Unassembled WGS sequence"/>
</dbReference>
<dbReference type="EMBL" id="LAYJ01000115">
    <property type="protein sequence ID" value="KKI50000.1"/>
    <property type="molecule type" value="Genomic_DNA"/>
</dbReference>
<organism evidence="3 4">
    <name type="scientific">Christensenella hongkongensis</name>
    <dbReference type="NCBI Taxonomy" id="270498"/>
    <lineage>
        <taxon>Bacteria</taxon>
        <taxon>Bacillati</taxon>
        <taxon>Bacillota</taxon>
        <taxon>Clostridia</taxon>
        <taxon>Christensenellales</taxon>
        <taxon>Christensenellaceae</taxon>
        <taxon>Christensenella</taxon>
    </lineage>
</organism>
<comment type="caution">
    <text evidence="3">The sequence shown here is derived from an EMBL/GenBank/DDBJ whole genome shotgun (WGS) entry which is preliminary data.</text>
</comment>
<name>A0A0M2NIC7_9FIRM</name>
<accession>A0A0M2NIC7</accession>
<reference evidence="3 4" key="1">
    <citation type="submission" date="2015-04" db="EMBL/GenBank/DDBJ databases">
        <title>Draft genome sequence of bacteremic isolate Catabacter hongkongensis type strain HKU16T.</title>
        <authorList>
            <person name="Lau S.K."/>
            <person name="Teng J.L."/>
            <person name="Huang Y."/>
            <person name="Curreem S.O."/>
            <person name="Tsui S.K."/>
            <person name="Woo P.C."/>
        </authorList>
    </citation>
    <scope>NUCLEOTIDE SEQUENCE [LARGE SCALE GENOMIC DNA]</scope>
    <source>
        <strain evidence="3 4">HKU16</strain>
    </source>
</reference>
<feature type="coiled-coil region" evidence="1">
    <location>
        <begin position="423"/>
        <end position="467"/>
    </location>
</feature>
<evidence type="ECO:0000259" key="2">
    <source>
        <dbReference type="Pfam" id="PF03432"/>
    </source>
</evidence>
<dbReference type="AlphaFoldDB" id="A0A0M2NIC7"/>
<keyword evidence="1" id="KW-0175">Coiled coil</keyword>
<evidence type="ECO:0000256" key="1">
    <source>
        <dbReference type="SAM" id="Coils"/>
    </source>
</evidence>